<evidence type="ECO:0000256" key="2">
    <source>
        <dbReference type="ARBA" id="ARBA00022691"/>
    </source>
</evidence>
<feature type="domain" description="B12-binding" evidence="6">
    <location>
        <begin position="1"/>
        <end position="151"/>
    </location>
</feature>
<dbReference type="HOGENOM" id="CLU_021572_4_5_7"/>
<dbReference type="AlphaFoldDB" id="W4LNX5"/>
<dbReference type="Proteomes" id="UP000019141">
    <property type="component" value="Unassembled WGS sequence"/>
</dbReference>
<dbReference type="GO" id="GO:0005829">
    <property type="term" value="C:cytosol"/>
    <property type="evidence" value="ECO:0007669"/>
    <property type="project" value="TreeGrafter"/>
</dbReference>
<dbReference type="Gene3D" id="3.40.50.280">
    <property type="entry name" value="Cobalamin-binding domain"/>
    <property type="match status" value="1"/>
</dbReference>
<evidence type="ECO:0000256" key="1">
    <source>
        <dbReference type="ARBA" id="ARBA00001966"/>
    </source>
</evidence>
<dbReference type="EMBL" id="AZHW01000448">
    <property type="protein sequence ID" value="ETW99420.1"/>
    <property type="molecule type" value="Genomic_DNA"/>
</dbReference>
<dbReference type="InterPro" id="IPR006158">
    <property type="entry name" value="Cobalamin-bd"/>
</dbReference>
<keyword evidence="3" id="KW-0479">Metal-binding</keyword>
<evidence type="ECO:0000259" key="6">
    <source>
        <dbReference type="PROSITE" id="PS51332"/>
    </source>
</evidence>
<keyword evidence="4" id="KW-0408">Iron</keyword>
<keyword evidence="5" id="KW-0411">Iron-sulfur</keyword>
<keyword evidence="8" id="KW-1185">Reference proteome</keyword>
<dbReference type="Pfam" id="PF02310">
    <property type="entry name" value="B12-binding"/>
    <property type="match status" value="1"/>
</dbReference>
<proteinExistence type="predicted"/>
<sequence>MRVLLIATNRHDRLMSRMVARPLPIGLAYVAGALAASQHEVKTLDLMFSDDYLGDVERAIEDFEPGLVGISIRNLGNHSYLDPQWALPISKEVIDKVRSITDAKIVCGGPAFSILPKPIFSYMEPDLGIAGDAAEAFAQLADNLESGAFHHDVPGLVYRQDGEVVLNGGRCASAFAIPPRLDDLDMHKYAQAGFGIGIVTKLGSFYYPTSAADAKAQEASWRVIRPIDDVLAEVRDMDQRYGLRKVFFIDNAFNIPTAHAKELCQALIAADDIKTHWNTCLAPFDCDPELLGLMKQAGCALVIMGGMRGEPHDGSGLGERLEPMVEACRRCEEQDLHYTISVTFGEPGDTRRTVEEKLDFLRSIKPAVANLRIGVSILPGTDVAAQALAEGVIEDEVDLIKPTFYLAASVRDWIVDDLQAEAAKYPRWNLF</sequence>
<comment type="caution">
    <text evidence="7">The sequence shown here is derived from an EMBL/GenBank/DDBJ whole genome shotgun (WGS) entry which is preliminary data.</text>
</comment>
<evidence type="ECO:0000313" key="8">
    <source>
        <dbReference type="Proteomes" id="UP000019141"/>
    </source>
</evidence>
<comment type="cofactor">
    <cofactor evidence="1">
        <name>[4Fe-4S] cluster</name>
        <dbReference type="ChEBI" id="CHEBI:49883"/>
    </cofactor>
</comment>
<accession>W4LNX5</accession>
<evidence type="ECO:0000256" key="4">
    <source>
        <dbReference type="ARBA" id="ARBA00023004"/>
    </source>
</evidence>
<keyword evidence="2" id="KW-0949">S-adenosyl-L-methionine</keyword>
<reference evidence="7 8" key="1">
    <citation type="journal article" date="2014" name="Nature">
        <title>An environmental bacterial taxon with a large and distinct metabolic repertoire.</title>
        <authorList>
            <person name="Wilson M.C."/>
            <person name="Mori T."/>
            <person name="Ruckert C."/>
            <person name="Uria A.R."/>
            <person name="Helf M.J."/>
            <person name="Takada K."/>
            <person name="Gernert C."/>
            <person name="Steffens U.A."/>
            <person name="Heycke N."/>
            <person name="Schmitt S."/>
            <person name="Rinke C."/>
            <person name="Helfrich E.J."/>
            <person name="Brachmann A.O."/>
            <person name="Gurgui C."/>
            <person name="Wakimoto T."/>
            <person name="Kracht M."/>
            <person name="Crusemann M."/>
            <person name="Hentschel U."/>
            <person name="Abe I."/>
            <person name="Matsunaga S."/>
            <person name="Kalinowski J."/>
            <person name="Takeyama H."/>
            <person name="Piel J."/>
        </authorList>
    </citation>
    <scope>NUCLEOTIDE SEQUENCE [LARGE SCALE GENOMIC DNA]</scope>
    <source>
        <strain evidence="8">TSY1</strain>
    </source>
</reference>
<dbReference type="PANTHER" id="PTHR43409">
    <property type="entry name" value="ANAEROBIC MAGNESIUM-PROTOPORPHYRIN IX MONOMETHYL ESTER CYCLASE-RELATED"/>
    <property type="match status" value="1"/>
</dbReference>
<dbReference type="InterPro" id="IPR058240">
    <property type="entry name" value="rSAM_sf"/>
</dbReference>
<evidence type="ECO:0000256" key="5">
    <source>
        <dbReference type="ARBA" id="ARBA00023014"/>
    </source>
</evidence>
<evidence type="ECO:0000313" key="7">
    <source>
        <dbReference type="EMBL" id="ETW99420.1"/>
    </source>
</evidence>
<dbReference type="PANTHER" id="PTHR43409:SF16">
    <property type="entry name" value="SLR0320 PROTEIN"/>
    <property type="match status" value="1"/>
</dbReference>
<evidence type="ECO:0000256" key="3">
    <source>
        <dbReference type="ARBA" id="ARBA00022723"/>
    </source>
</evidence>
<dbReference type="GO" id="GO:0031419">
    <property type="term" value="F:cobalamin binding"/>
    <property type="evidence" value="ECO:0007669"/>
    <property type="project" value="InterPro"/>
</dbReference>
<protein>
    <recommendedName>
        <fullName evidence="6">B12-binding domain-containing protein</fullName>
    </recommendedName>
</protein>
<dbReference type="SUPFAM" id="SSF102114">
    <property type="entry name" value="Radical SAM enzymes"/>
    <property type="match status" value="1"/>
</dbReference>
<dbReference type="GO" id="GO:0046872">
    <property type="term" value="F:metal ion binding"/>
    <property type="evidence" value="ECO:0007669"/>
    <property type="project" value="UniProtKB-KW"/>
</dbReference>
<organism evidence="7 8">
    <name type="scientific">Entotheonella factor</name>
    <dbReference type="NCBI Taxonomy" id="1429438"/>
    <lineage>
        <taxon>Bacteria</taxon>
        <taxon>Pseudomonadati</taxon>
        <taxon>Nitrospinota/Tectimicrobiota group</taxon>
        <taxon>Candidatus Tectimicrobiota</taxon>
        <taxon>Candidatus Entotheonellia</taxon>
        <taxon>Candidatus Entotheonellales</taxon>
        <taxon>Candidatus Entotheonellaceae</taxon>
        <taxon>Candidatus Entotheonella</taxon>
    </lineage>
</organism>
<dbReference type="GO" id="GO:0051536">
    <property type="term" value="F:iron-sulfur cluster binding"/>
    <property type="evidence" value="ECO:0007669"/>
    <property type="project" value="UniProtKB-KW"/>
</dbReference>
<dbReference type="PROSITE" id="PS51332">
    <property type="entry name" value="B12_BINDING"/>
    <property type="match status" value="1"/>
</dbReference>
<dbReference type="InterPro" id="IPR051198">
    <property type="entry name" value="BchE-like"/>
</dbReference>
<gene>
    <name evidence="7" type="ORF">ETSY1_15070</name>
</gene>
<name>W4LNX5_ENTF1</name>